<dbReference type="PANTHER" id="PTHR43866:SF3">
    <property type="entry name" value="METHYLMALONATE-SEMIALDEHYDE DEHYDROGENASE [ACYLATING], MITOCHONDRIAL"/>
    <property type="match status" value="1"/>
</dbReference>
<dbReference type="InterPro" id="IPR016161">
    <property type="entry name" value="Ald_DH/histidinol_DH"/>
</dbReference>
<dbReference type="InterPro" id="IPR010061">
    <property type="entry name" value="MeMal-semiAld_DH"/>
</dbReference>
<dbReference type="GO" id="GO:0006574">
    <property type="term" value="P:L-valine catabolic process"/>
    <property type="evidence" value="ECO:0007669"/>
    <property type="project" value="TreeGrafter"/>
</dbReference>
<evidence type="ECO:0000256" key="4">
    <source>
        <dbReference type="ARBA" id="ARBA00023027"/>
    </source>
</evidence>
<dbReference type="KEGG" id="ole:K0B96_12535"/>
<organism evidence="7 8">
    <name type="scientific">Horticoccus luteus</name>
    <dbReference type="NCBI Taxonomy" id="2862869"/>
    <lineage>
        <taxon>Bacteria</taxon>
        <taxon>Pseudomonadati</taxon>
        <taxon>Verrucomicrobiota</taxon>
        <taxon>Opitutia</taxon>
        <taxon>Opitutales</taxon>
        <taxon>Opitutaceae</taxon>
        <taxon>Horticoccus</taxon>
    </lineage>
</organism>
<name>A0A8F9TTR7_9BACT</name>
<dbReference type="CDD" id="cd07085">
    <property type="entry name" value="ALDH_F6_MMSDH"/>
    <property type="match status" value="1"/>
</dbReference>
<dbReference type="PANTHER" id="PTHR43866">
    <property type="entry name" value="MALONATE-SEMIALDEHYDE DEHYDROGENASE"/>
    <property type="match status" value="1"/>
</dbReference>
<dbReference type="GO" id="GO:0004491">
    <property type="term" value="F:methylmalonate-semialdehyde dehydrogenase (acylating, NAD) activity"/>
    <property type="evidence" value="ECO:0007669"/>
    <property type="project" value="UniProtKB-EC"/>
</dbReference>
<dbReference type="NCBIfam" id="TIGR01722">
    <property type="entry name" value="MMSDH"/>
    <property type="match status" value="1"/>
</dbReference>
<feature type="region of interest" description="Disordered" evidence="5">
    <location>
        <begin position="1"/>
        <end position="22"/>
    </location>
</feature>
<accession>A0A8F9TTR7</accession>
<evidence type="ECO:0000256" key="3">
    <source>
        <dbReference type="ARBA" id="ARBA00023002"/>
    </source>
</evidence>
<dbReference type="Proteomes" id="UP000825051">
    <property type="component" value="Chromosome"/>
</dbReference>
<sequence length="499" mass="52790">MTTPLTPCPHLIGGEWSTPSGATTPVYNPSTGEVIAECPVGGAAEINAAVAAAAAAFPAWRETPAVDRARIFFRFRHLIEQNHDRLCLSVSREHGKTLSEARGDVHRGMENVEYACGIPSLLFGDTLENLARNVDCETIVQPLGVCAGITPFNFPAMVPLWMYPLAIACGNTFVLKPSEKVPLTVILLAQLLEQAGLPKGVLNIVHGGRPCVDALLTHPQVKAISFVGSTPIAKYIYETGTRHGKRVQANGGAKNYIVVMPDADIAKTVEALSTAAFGCAGERCMAGSTALPVGAAAERLLPDLIAAANAIKVGRTDRPAPAAQPDMGPVITAAHRDRVLSLVAASESEGAKIIADGRRAKIADAPGGFYLGATVVDGVHPDMTLAREEVFGPVLNVMRMDDLDAAIAQANASAFGNGAAIFTNSGRAAREFKHRVKAGMVGINVGVPATMAMFPFTGWDDSFFGDLHIQGKEAVQFYTQQKVVTSRWFGGDVGDVWKK</sequence>
<dbReference type="EC" id="1.2.1.27" evidence="2"/>
<evidence type="ECO:0000256" key="5">
    <source>
        <dbReference type="SAM" id="MobiDB-lite"/>
    </source>
</evidence>
<dbReference type="EMBL" id="CP080507">
    <property type="protein sequence ID" value="QYM78133.1"/>
    <property type="molecule type" value="Genomic_DNA"/>
</dbReference>
<comment type="similarity">
    <text evidence="1">Belongs to the aldehyde dehydrogenase family.</text>
</comment>
<dbReference type="InterPro" id="IPR016163">
    <property type="entry name" value="Ald_DH_C"/>
</dbReference>
<dbReference type="GO" id="GO:0006210">
    <property type="term" value="P:thymine catabolic process"/>
    <property type="evidence" value="ECO:0007669"/>
    <property type="project" value="TreeGrafter"/>
</dbReference>
<evidence type="ECO:0000256" key="1">
    <source>
        <dbReference type="ARBA" id="ARBA00009986"/>
    </source>
</evidence>
<protein>
    <recommendedName>
        <fullName evidence="2">methylmalonate-semialdehyde dehydrogenase (CoA acylating)</fullName>
        <ecNumber evidence="2">1.2.1.27</ecNumber>
    </recommendedName>
</protein>
<keyword evidence="4" id="KW-0520">NAD</keyword>
<dbReference type="InterPro" id="IPR015590">
    <property type="entry name" value="Aldehyde_DH_dom"/>
</dbReference>
<gene>
    <name evidence="7" type="ORF">K0B96_12535</name>
</gene>
<reference evidence="7" key="1">
    <citation type="submission" date="2021-08" db="EMBL/GenBank/DDBJ databases">
        <title>Genome of a novel bacterium of the phylum Verrucomicrobia, Oleiharenicola sp. KSB-15.</title>
        <authorList>
            <person name="Chung J.-H."/>
            <person name="Ahn J.-H."/>
            <person name="Yoon Y."/>
            <person name="Kim D.-Y."/>
            <person name="An S.-H."/>
            <person name="Park I."/>
            <person name="Yeon J."/>
        </authorList>
    </citation>
    <scope>NUCLEOTIDE SEQUENCE</scope>
    <source>
        <strain evidence="7">KSB-15</strain>
    </source>
</reference>
<feature type="domain" description="Aldehyde dehydrogenase" evidence="6">
    <location>
        <begin position="16"/>
        <end position="484"/>
    </location>
</feature>
<dbReference type="PROSITE" id="PS00070">
    <property type="entry name" value="ALDEHYDE_DEHYDR_CYS"/>
    <property type="match status" value="1"/>
</dbReference>
<dbReference type="InterPro" id="IPR016162">
    <property type="entry name" value="Ald_DH_N"/>
</dbReference>
<keyword evidence="3" id="KW-0560">Oxidoreductase</keyword>
<evidence type="ECO:0000313" key="8">
    <source>
        <dbReference type="Proteomes" id="UP000825051"/>
    </source>
</evidence>
<evidence type="ECO:0000256" key="2">
    <source>
        <dbReference type="ARBA" id="ARBA00013048"/>
    </source>
</evidence>
<dbReference type="Gene3D" id="3.40.309.10">
    <property type="entry name" value="Aldehyde Dehydrogenase, Chain A, domain 2"/>
    <property type="match status" value="1"/>
</dbReference>
<proteinExistence type="inferred from homology"/>
<dbReference type="SUPFAM" id="SSF53720">
    <property type="entry name" value="ALDH-like"/>
    <property type="match status" value="1"/>
</dbReference>
<dbReference type="FunFam" id="3.40.605.10:FF:000003">
    <property type="entry name" value="Methylmalonate-semialdehyde dehydrogenase [acylating]"/>
    <property type="match status" value="1"/>
</dbReference>
<dbReference type="InterPro" id="IPR016160">
    <property type="entry name" value="Ald_DH_CS_CYS"/>
</dbReference>
<dbReference type="AlphaFoldDB" id="A0A8F9TTR7"/>
<dbReference type="Pfam" id="PF00171">
    <property type="entry name" value="Aldedh"/>
    <property type="match status" value="1"/>
</dbReference>
<dbReference type="FunFam" id="3.40.309.10:FF:000002">
    <property type="entry name" value="Methylmalonate-semialdehyde dehydrogenase (Acylating)"/>
    <property type="match status" value="1"/>
</dbReference>
<dbReference type="Gene3D" id="3.40.605.10">
    <property type="entry name" value="Aldehyde Dehydrogenase, Chain A, domain 1"/>
    <property type="match status" value="1"/>
</dbReference>
<dbReference type="RefSeq" id="WP_220161237.1">
    <property type="nucleotide sequence ID" value="NZ_CP080507.1"/>
</dbReference>
<keyword evidence="8" id="KW-1185">Reference proteome</keyword>
<evidence type="ECO:0000313" key="7">
    <source>
        <dbReference type="EMBL" id="QYM78133.1"/>
    </source>
</evidence>
<evidence type="ECO:0000259" key="6">
    <source>
        <dbReference type="Pfam" id="PF00171"/>
    </source>
</evidence>